<evidence type="ECO:0000256" key="7">
    <source>
        <dbReference type="ARBA" id="ARBA00022692"/>
    </source>
</evidence>
<dbReference type="GO" id="GO:0019432">
    <property type="term" value="P:triglyceride biosynthetic process"/>
    <property type="evidence" value="ECO:0007669"/>
    <property type="project" value="TreeGrafter"/>
</dbReference>
<dbReference type="InterPro" id="IPR023213">
    <property type="entry name" value="CAT-like_dom_sf"/>
</dbReference>
<proteinExistence type="inferred from homology"/>
<evidence type="ECO:0000256" key="8">
    <source>
        <dbReference type="ARBA" id="ARBA00022824"/>
    </source>
</evidence>
<dbReference type="Proteomes" id="UP001159364">
    <property type="component" value="Linkage Group LG10"/>
</dbReference>
<comment type="catalytic activity">
    <reaction evidence="13">
        <text>a long chain fatty alcohol + a fatty acyl-CoA = a long-chain alcohol wax ester + CoA</text>
        <dbReference type="Rhea" id="RHEA:38443"/>
        <dbReference type="ChEBI" id="CHEBI:17135"/>
        <dbReference type="ChEBI" id="CHEBI:57287"/>
        <dbReference type="ChEBI" id="CHEBI:77636"/>
        <dbReference type="ChEBI" id="CHEBI:235323"/>
        <dbReference type="EC" id="2.3.1.75"/>
    </reaction>
</comment>
<reference evidence="18 19" key="1">
    <citation type="submission" date="2021-09" db="EMBL/GenBank/DDBJ databases">
        <title>Genomic insights and catalytic innovation underlie evolution of tropane alkaloids biosynthesis.</title>
        <authorList>
            <person name="Wang Y.-J."/>
            <person name="Tian T."/>
            <person name="Huang J.-P."/>
            <person name="Huang S.-X."/>
        </authorList>
    </citation>
    <scope>NUCLEOTIDE SEQUENCE [LARGE SCALE GENOMIC DNA]</scope>
    <source>
        <strain evidence="18">KIB-2018</strain>
        <tissue evidence="18">Leaf</tissue>
    </source>
</reference>
<evidence type="ECO:0000256" key="1">
    <source>
        <dbReference type="ARBA" id="ARBA00004162"/>
    </source>
</evidence>
<evidence type="ECO:0000256" key="2">
    <source>
        <dbReference type="ARBA" id="ARBA00004389"/>
    </source>
</evidence>
<gene>
    <name evidence="18" type="ORF">K2173_000695</name>
</gene>
<name>A0AAV8SIY4_9ROSI</name>
<evidence type="ECO:0000256" key="10">
    <source>
        <dbReference type="ARBA" id="ARBA00023136"/>
    </source>
</evidence>
<protein>
    <recommendedName>
        <fullName evidence="20">Diacylglycerol O-acyltransferase</fullName>
    </recommendedName>
</protein>
<evidence type="ECO:0000259" key="17">
    <source>
        <dbReference type="Pfam" id="PF06974"/>
    </source>
</evidence>
<comment type="similarity">
    <text evidence="12">In the N-terminal section; belongs to the long-chain O-acyltransferase family.</text>
</comment>
<keyword evidence="9 15" id="KW-1133">Transmembrane helix</keyword>
<dbReference type="GO" id="GO:0005886">
    <property type="term" value="C:plasma membrane"/>
    <property type="evidence" value="ECO:0007669"/>
    <property type="project" value="UniProtKB-SubCell"/>
</dbReference>
<keyword evidence="6" id="KW-0808">Transferase</keyword>
<evidence type="ECO:0008006" key="20">
    <source>
        <dbReference type="Google" id="ProtNLM"/>
    </source>
</evidence>
<dbReference type="InterPro" id="IPR004255">
    <property type="entry name" value="O-acyltransferase_WSD1_N"/>
</dbReference>
<evidence type="ECO:0000256" key="13">
    <source>
        <dbReference type="ARBA" id="ARBA00047604"/>
    </source>
</evidence>
<dbReference type="AlphaFoldDB" id="A0AAV8SIY4"/>
<keyword evidence="10 15" id="KW-0472">Membrane</keyword>
<dbReference type="GO" id="GO:0004144">
    <property type="term" value="F:diacylglycerol O-acyltransferase activity"/>
    <property type="evidence" value="ECO:0007669"/>
    <property type="project" value="UniProtKB-EC"/>
</dbReference>
<comment type="subcellular location">
    <subcellularLocation>
        <location evidence="1">Cell membrane</location>
        <topology evidence="1">Single-pass membrane protein</topology>
    </subcellularLocation>
    <subcellularLocation>
        <location evidence="2">Endoplasmic reticulum membrane</location>
        <topology evidence="2">Single-pass membrane protein</topology>
    </subcellularLocation>
</comment>
<keyword evidence="11" id="KW-0012">Acyltransferase</keyword>
<evidence type="ECO:0000256" key="11">
    <source>
        <dbReference type="ARBA" id="ARBA00023315"/>
    </source>
</evidence>
<evidence type="ECO:0000313" key="18">
    <source>
        <dbReference type="EMBL" id="KAJ8751949.1"/>
    </source>
</evidence>
<comment type="catalytic activity">
    <reaction evidence="14">
        <text>an acyl-CoA + a 1,2-diacyl-sn-glycerol = a triacyl-sn-glycerol + CoA</text>
        <dbReference type="Rhea" id="RHEA:10868"/>
        <dbReference type="ChEBI" id="CHEBI:17815"/>
        <dbReference type="ChEBI" id="CHEBI:57287"/>
        <dbReference type="ChEBI" id="CHEBI:58342"/>
        <dbReference type="ChEBI" id="CHEBI:64615"/>
        <dbReference type="EC" id="2.3.1.20"/>
    </reaction>
</comment>
<dbReference type="GO" id="GO:0005789">
    <property type="term" value="C:endoplasmic reticulum membrane"/>
    <property type="evidence" value="ECO:0007669"/>
    <property type="project" value="UniProtKB-SubCell"/>
</dbReference>
<feature type="transmembrane region" description="Helical" evidence="15">
    <location>
        <begin position="209"/>
        <end position="240"/>
    </location>
</feature>
<evidence type="ECO:0000256" key="3">
    <source>
        <dbReference type="ARBA" id="ARBA00004771"/>
    </source>
</evidence>
<comment type="caution">
    <text evidence="18">The sequence shown here is derived from an EMBL/GenBank/DDBJ whole genome shotgun (WGS) entry which is preliminary data.</text>
</comment>
<accession>A0AAV8SIY4</accession>
<evidence type="ECO:0000256" key="12">
    <source>
        <dbReference type="ARBA" id="ARBA00024360"/>
    </source>
</evidence>
<comment type="pathway">
    <text evidence="4">Lipid metabolism.</text>
</comment>
<evidence type="ECO:0000256" key="4">
    <source>
        <dbReference type="ARBA" id="ARBA00005189"/>
    </source>
</evidence>
<dbReference type="GO" id="GO:0047196">
    <property type="term" value="F:long-chain-alcohol O-fatty-acyltransferase activity"/>
    <property type="evidence" value="ECO:0007669"/>
    <property type="project" value="UniProtKB-EC"/>
</dbReference>
<evidence type="ECO:0000256" key="14">
    <source>
        <dbReference type="ARBA" id="ARBA00048109"/>
    </source>
</evidence>
<evidence type="ECO:0000259" key="16">
    <source>
        <dbReference type="Pfam" id="PF03007"/>
    </source>
</evidence>
<comment type="pathway">
    <text evidence="3">Glycerolipid metabolism; triacylglycerol biosynthesis.</text>
</comment>
<dbReference type="PANTHER" id="PTHR31650">
    <property type="entry name" value="O-ACYLTRANSFERASE (WSD1-LIKE) FAMILY PROTEIN"/>
    <property type="match status" value="1"/>
</dbReference>
<sequence length="512" mass="57247">MNPEEASTSQEQGVAIGLEHQTDYDMAINGEKEALSPAARLFHAPNFNCYIIAIIGCKTHIDPAVIKAGLRQTLMKHPRFSSKVVVDDQGKRKRIYWKRTIVNLDDHVIVPNLDPNMDSPDQFVEDYNAHLTTMSMDISKPLWEIHILNVKTVDAEAVGVFKIHHSMGDGVSLMSLLLACTRKTNNPSTLPSVPVQKRVGSRTSGSNGFWWIFKVIWTATIIIFNTLIDMIMFIATMLFLKDIKNPIKGASGVEQKPKRFVHRMISMDDIKLLKNAMNTTVNDVILGVTQAGLSRYLHRKYGENGNGDDLTHGKSSLPKNVRLRAAILVNIRPTAGIQELAELMGEANDKKAKWGWGNWIGYILLPFNVSLQDDPLDYIRTAKANIDRKKLSFEAILTNICGRFILYLLGIKTTAYLVHRVLSNTSLAFSNVVGPLEEISFYGHPIEYLAPSVYGHPQALTIHFQSYCEKMIIVLAVDPEVIPDAHILLDDLQDSLGIIRNAIVHSKLDTMA</sequence>
<organism evidence="18 19">
    <name type="scientific">Erythroxylum novogranatense</name>
    <dbReference type="NCBI Taxonomy" id="1862640"/>
    <lineage>
        <taxon>Eukaryota</taxon>
        <taxon>Viridiplantae</taxon>
        <taxon>Streptophyta</taxon>
        <taxon>Embryophyta</taxon>
        <taxon>Tracheophyta</taxon>
        <taxon>Spermatophyta</taxon>
        <taxon>Magnoliopsida</taxon>
        <taxon>eudicotyledons</taxon>
        <taxon>Gunneridae</taxon>
        <taxon>Pentapetalae</taxon>
        <taxon>rosids</taxon>
        <taxon>fabids</taxon>
        <taxon>Malpighiales</taxon>
        <taxon>Erythroxylaceae</taxon>
        <taxon>Erythroxylum</taxon>
    </lineage>
</organism>
<evidence type="ECO:0000256" key="5">
    <source>
        <dbReference type="ARBA" id="ARBA00022475"/>
    </source>
</evidence>
<dbReference type="EMBL" id="JAIWQS010000010">
    <property type="protein sequence ID" value="KAJ8751949.1"/>
    <property type="molecule type" value="Genomic_DNA"/>
</dbReference>
<dbReference type="Gene3D" id="3.30.559.10">
    <property type="entry name" value="Chloramphenicol acetyltransferase-like domain"/>
    <property type="match status" value="1"/>
</dbReference>
<dbReference type="InterPro" id="IPR045034">
    <property type="entry name" value="O-acyltransferase_WSD1-like"/>
</dbReference>
<dbReference type="SUPFAM" id="SSF52777">
    <property type="entry name" value="CoA-dependent acyltransferases"/>
    <property type="match status" value="1"/>
</dbReference>
<dbReference type="InterPro" id="IPR009721">
    <property type="entry name" value="O-acyltransferase_WSD1_C"/>
</dbReference>
<dbReference type="FunFam" id="3.30.559.10:FF:000033">
    <property type="entry name" value="O-acyltransferase (WSD1-like) family protein"/>
    <property type="match status" value="1"/>
</dbReference>
<keyword evidence="8" id="KW-0256">Endoplasmic reticulum</keyword>
<evidence type="ECO:0000256" key="9">
    <source>
        <dbReference type="ARBA" id="ARBA00022989"/>
    </source>
</evidence>
<evidence type="ECO:0000313" key="19">
    <source>
        <dbReference type="Proteomes" id="UP001159364"/>
    </source>
</evidence>
<evidence type="ECO:0000256" key="15">
    <source>
        <dbReference type="SAM" id="Phobius"/>
    </source>
</evidence>
<dbReference type="Pfam" id="PF06974">
    <property type="entry name" value="WS_DGAT_C"/>
    <property type="match status" value="1"/>
</dbReference>
<evidence type="ECO:0000256" key="6">
    <source>
        <dbReference type="ARBA" id="ARBA00022679"/>
    </source>
</evidence>
<dbReference type="PANTHER" id="PTHR31650:SF1">
    <property type="entry name" value="WAX ESTER SYNTHASE_DIACYLGLYCEROL ACYLTRANSFERASE 4-RELATED"/>
    <property type="match status" value="1"/>
</dbReference>
<dbReference type="Pfam" id="PF03007">
    <property type="entry name" value="WS_DGAT_cat"/>
    <property type="match status" value="1"/>
</dbReference>
<keyword evidence="19" id="KW-1185">Reference proteome</keyword>
<feature type="domain" description="O-acyltransferase WSD1 C-terminal" evidence="17">
    <location>
        <begin position="356"/>
        <end position="499"/>
    </location>
</feature>
<keyword evidence="5" id="KW-1003">Cell membrane</keyword>
<keyword evidence="7 15" id="KW-0812">Transmembrane</keyword>
<feature type="domain" description="O-acyltransferase WSD1-like N-terminal" evidence="16">
    <location>
        <begin position="70"/>
        <end position="285"/>
    </location>
</feature>